<keyword evidence="1" id="KW-0521">NADP</keyword>
<evidence type="ECO:0000313" key="3">
    <source>
        <dbReference type="EMBL" id="GAC70236.1"/>
    </source>
</evidence>
<dbReference type="SMART" id="SM00829">
    <property type="entry name" value="PKS_ER"/>
    <property type="match status" value="1"/>
</dbReference>
<dbReference type="CDD" id="cd05289">
    <property type="entry name" value="MDR_like_2"/>
    <property type="match status" value="1"/>
</dbReference>
<accession>M0QPN5</accession>
<name>M0QPN5_9ACTN</name>
<gene>
    <name evidence="3" type="ORF">GS4_33_00510</name>
</gene>
<dbReference type="Proteomes" id="UP000011666">
    <property type="component" value="Unassembled WGS sequence"/>
</dbReference>
<dbReference type="SUPFAM" id="SSF51735">
    <property type="entry name" value="NAD(P)-binding Rossmann-fold domains"/>
    <property type="match status" value="1"/>
</dbReference>
<keyword evidence="4" id="KW-1185">Reference proteome</keyword>
<evidence type="ECO:0000313" key="4">
    <source>
        <dbReference type="Proteomes" id="UP000011666"/>
    </source>
</evidence>
<dbReference type="GO" id="GO:0016491">
    <property type="term" value="F:oxidoreductase activity"/>
    <property type="evidence" value="ECO:0007669"/>
    <property type="project" value="InterPro"/>
</dbReference>
<proteinExistence type="predicted"/>
<dbReference type="InterPro" id="IPR011032">
    <property type="entry name" value="GroES-like_sf"/>
</dbReference>
<dbReference type="STRING" id="1223545.GS4_33_00510"/>
<reference evidence="3 4" key="1">
    <citation type="submission" date="2013-01" db="EMBL/GenBank/DDBJ databases">
        <title>Whole genome shotgun sequence of Gordonia soli NBRC 108243.</title>
        <authorList>
            <person name="Isaki-Nakamura S."/>
            <person name="Hosoyama A."/>
            <person name="Tsuchikane K."/>
            <person name="Ando Y."/>
            <person name="Baba S."/>
            <person name="Ohji S."/>
            <person name="Hamada M."/>
            <person name="Tamura T."/>
            <person name="Yamazoe A."/>
            <person name="Yamazaki S."/>
            <person name="Fujita N."/>
        </authorList>
    </citation>
    <scope>NUCLEOTIDE SEQUENCE [LARGE SCALE GENOMIC DNA]</scope>
    <source>
        <strain evidence="3 4">NBRC 108243</strain>
    </source>
</reference>
<dbReference type="AlphaFoldDB" id="M0QPN5"/>
<dbReference type="eggNOG" id="COG0604">
    <property type="taxonomic scope" value="Bacteria"/>
</dbReference>
<evidence type="ECO:0000259" key="2">
    <source>
        <dbReference type="SMART" id="SM00829"/>
    </source>
</evidence>
<protein>
    <submittedName>
        <fullName evidence="3">Putative oxidoreductase</fullName>
    </submittedName>
</protein>
<dbReference type="Gene3D" id="3.40.50.720">
    <property type="entry name" value="NAD(P)-binding Rossmann-like Domain"/>
    <property type="match status" value="1"/>
</dbReference>
<dbReference type="EMBL" id="BANX01000033">
    <property type="protein sequence ID" value="GAC70236.1"/>
    <property type="molecule type" value="Genomic_DNA"/>
</dbReference>
<dbReference type="InterPro" id="IPR013154">
    <property type="entry name" value="ADH-like_N"/>
</dbReference>
<dbReference type="Pfam" id="PF08240">
    <property type="entry name" value="ADH_N"/>
    <property type="match status" value="1"/>
</dbReference>
<dbReference type="InterPro" id="IPR036291">
    <property type="entry name" value="NAD(P)-bd_dom_sf"/>
</dbReference>
<comment type="caution">
    <text evidence="3">The sequence shown here is derived from an EMBL/GenBank/DDBJ whole genome shotgun (WGS) entry which is preliminary data.</text>
</comment>
<dbReference type="InterPro" id="IPR051603">
    <property type="entry name" value="Zinc-ADH_QOR/CCCR"/>
</dbReference>
<evidence type="ECO:0000256" key="1">
    <source>
        <dbReference type="ARBA" id="ARBA00022857"/>
    </source>
</evidence>
<dbReference type="Pfam" id="PF13602">
    <property type="entry name" value="ADH_zinc_N_2"/>
    <property type="match status" value="1"/>
</dbReference>
<dbReference type="PANTHER" id="PTHR44154:SF1">
    <property type="entry name" value="QUINONE OXIDOREDUCTASE"/>
    <property type="match status" value="1"/>
</dbReference>
<sequence length="297" mass="30031">MFDRYGPPDVLRIAELPDPVPGPGQIRVRVRAAGVQPFDVAVRTGTMPWVQANFPQQVGQEYAGVVDAVGEGVDDIRPGDPVLGSTMLAGHATAVVVDAVTAVHKPAELDFVTAGALVAAAQTSTGALDELAVGAGDVLLVHAAAGSVGTLALQVARHRGATVIGTASPANHDALRALGAVPVAYGPDLVDAVRATGLVPSVALDAAGGQAIPASVELGVPVDRIGTIVDDEMAARHGARVVRAQRSPTRLASVVAAVAEGRITIPIRPFAFADVAAAHTTVEAGHGHGKVVLVVEP</sequence>
<dbReference type="Gene3D" id="3.90.180.10">
    <property type="entry name" value="Medium-chain alcohol dehydrogenases, catalytic domain"/>
    <property type="match status" value="1"/>
</dbReference>
<dbReference type="PANTHER" id="PTHR44154">
    <property type="entry name" value="QUINONE OXIDOREDUCTASE"/>
    <property type="match status" value="1"/>
</dbReference>
<organism evidence="3 4">
    <name type="scientific">Gordonia soli NBRC 108243</name>
    <dbReference type="NCBI Taxonomy" id="1223545"/>
    <lineage>
        <taxon>Bacteria</taxon>
        <taxon>Bacillati</taxon>
        <taxon>Actinomycetota</taxon>
        <taxon>Actinomycetes</taxon>
        <taxon>Mycobacteriales</taxon>
        <taxon>Gordoniaceae</taxon>
        <taxon>Gordonia</taxon>
    </lineage>
</organism>
<feature type="domain" description="Enoyl reductase (ER)" evidence="2">
    <location>
        <begin position="6"/>
        <end position="293"/>
    </location>
</feature>
<dbReference type="SUPFAM" id="SSF50129">
    <property type="entry name" value="GroES-like"/>
    <property type="match status" value="1"/>
</dbReference>
<dbReference type="InterPro" id="IPR020843">
    <property type="entry name" value="ER"/>
</dbReference>